<evidence type="ECO:0000256" key="7">
    <source>
        <dbReference type="HAMAP-Rule" id="MF_01215"/>
    </source>
</evidence>
<gene>
    <name evidence="7 9" type="primary">pyrF</name>
    <name evidence="9" type="ORF">E7512_07695</name>
</gene>
<accession>A0A928Q546</accession>
<dbReference type="Pfam" id="PF00215">
    <property type="entry name" value="OMPdecase"/>
    <property type="match status" value="1"/>
</dbReference>
<evidence type="ECO:0000313" key="9">
    <source>
        <dbReference type="EMBL" id="MBE6833447.1"/>
    </source>
</evidence>
<dbReference type="GO" id="GO:0004590">
    <property type="term" value="F:orotidine-5'-phosphate decarboxylase activity"/>
    <property type="evidence" value="ECO:0007669"/>
    <property type="project" value="UniProtKB-UniRule"/>
</dbReference>
<organism evidence="9 10">
    <name type="scientific">Faecalispora sporosphaeroides</name>
    <dbReference type="NCBI Taxonomy" id="1549"/>
    <lineage>
        <taxon>Bacteria</taxon>
        <taxon>Bacillati</taxon>
        <taxon>Bacillota</taxon>
        <taxon>Clostridia</taxon>
        <taxon>Eubacteriales</taxon>
        <taxon>Oscillospiraceae</taxon>
        <taxon>Faecalispora</taxon>
    </lineage>
</organism>
<feature type="active site" description="Proton donor" evidence="7">
    <location>
        <position position="106"/>
    </location>
</feature>
<evidence type="ECO:0000256" key="2">
    <source>
        <dbReference type="ARBA" id="ARBA00008847"/>
    </source>
</evidence>
<dbReference type="EC" id="4.1.1.23" evidence="7"/>
<keyword evidence="5 7" id="KW-0456">Lyase</keyword>
<dbReference type="InterPro" id="IPR013785">
    <property type="entry name" value="Aldolase_TIM"/>
</dbReference>
<dbReference type="Gene3D" id="3.20.20.70">
    <property type="entry name" value="Aldolase class I"/>
    <property type="match status" value="1"/>
</dbReference>
<dbReference type="PROSITE" id="PS00156">
    <property type="entry name" value="OMPDECASE"/>
    <property type="match status" value="1"/>
</dbReference>
<dbReference type="NCBIfam" id="TIGR02127">
    <property type="entry name" value="pyrF_sub2"/>
    <property type="match status" value="1"/>
</dbReference>
<evidence type="ECO:0000256" key="5">
    <source>
        <dbReference type="ARBA" id="ARBA00023239"/>
    </source>
</evidence>
<dbReference type="InterPro" id="IPR001754">
    <property type="entry name" value="OMPdeCOase_dom"/>
</dbReference>
<dbReference type="SUPFAM" id="SSF51366">
    <property type="entry name" value="Ribulose-phoshate binding barrel"/>
    <property type="match status" value="1"/>
</dbReference>
<evidence type="ECO:0000256" key="4">
    <source>
        <dbReference type="ARBA" id="ARBA00022975"/>
    </source>
</evidence>
<dbReference type="PANTHER" id="PTHR43375">
    <property type="entry name" value="OROTIDINE 5'-PHOSPHATE DECARBOXYLASE"/>
    <property type="match status" value="1"/>
</dbReference>
<dbReference type="SMART" id="SM00934">
    <property type="entry name" value="OMPdecase"/>
    <property type="match status" value="1"/>
</dbReference>
<evidence type="ECO:0000256" key="6">
    <source>
        <dbReference type="ARBA" id="ARBA00049157"/>
    </source>
</evidence>
<dbReference type="GO" id="GO:0006207">
    <property type="term" value="P:'de novo' pyrimidine nucleobase biosynthetic process"/>
    <property type="evidence" value="ECO:0007669"/>
    <property type="project" value="InterPro"/>
</dbReference>
<dbReference type="EMBL" id="SVNY01000003">
    <property type="protein sequence ID" value="MBE6833447.1"/>
    <property type="molecule type" value="Genomic_DNA"/>
</dbReference>
<dbReference type="GO" id="GO:0044205">
    <property type="term" value="P:'de novo' UMP biosynthetic process"/>
    <property type="evidence" value="ECO:0007669"/>
    <property type="project" value="UniProtKB-UniRule"/>
</dbReference>
<dbReference type="InterPro" id="IPR011060">
    <property type="entry name" value="RibuloseP-bd_barrel"/>
</dbReference>
<dbReference type="InterPro" id="IPR018089">
    <property type="entry name" value="OMPdecase_AS"/>
</dbReference>
<comment type="caution">
    <text evidence="9">The sequence shown here is derived from an EMBL/GenBank/DDBJ whole genome shotgun (WGS) entry which is preliminary data.</text>
</comment>
<protein>
    <recommendedName>
        <fullName evidence="7">Orotidine 5'-phosphate decarboxylase</fullName>
        <ecNumber evidence="7">4.1.1.23</ecNumber>
    </recommendedName>
    <alternativeName>
        <fullName evidence="7">OMP decarboxylase</fullName>
        <shortName evidence="7">OMPDCase</shortName>
        <shortName evidence="7">OMPdecase</shortName>
    </alternativeName>
</protein>
<evidence type="ECO:0000259" key="8">
    <source>
        <dbReference type="SMART" id="SM00934"/>
    </source>
</evidence>
<keyword evidence="3 7" id="KW-0210">Decarboxylase</keyword>
<comment type="similarity">
    <text evidence="2 7">Belongs to the OMP decarboxylase family. Type 2 subfamily.</text>
</comment>
<evidence type="ECO:0000256" key="1">
    <source>
        <dbReference type="ARBA" id="ARBA00004861"/>
    </source>
</evidence>
<evidence type="ECO:0000256" key="3">
    <source>
        <dbReference type="ARBA" id="ARBA00022793"/>
    </source>
</evidence>
<reference evidence="9" key="1">
    <citation type="submission" date="2019-04" db="EMBL/GenBank/DDBJ databases">
        <title>Evolution of Biomass-Degrading Anaerobic Consortia Revealed by Metagenomics.</title>
        <authorList>
            <person name="Peng X."/>
        </authorList>
    </citation>
    <scope>NUCLEOTIDE SEQUENCE</scope>
    <source>
        <strain evidence="9">SIG551</strain>
    </source>
</reference>
<dbReference type="CDD" id="cd04725">
    <property type="entry name" value="OMP_decarboxylase_like"/>
    <property type="match status" value="1"/>
</dbReference>
<dbReference type="InterPro" id="IPR011995">
    <property type="entry name" value="OMPdecase_type-2"/>
</dbReference>
<name>A0A928Q546_9FIRM</name>
<dbReference type="PANTHER" id="PTHR43375:SF1">
    <property type="entry name" value="OROTIDINE 5'-PHOSPHATE DECARBOXYLASE"/>
    <property type="match status" value="1"/>
</dbReference>
<sequence>MSLDTLIEKIIEKQNPTVAGLDPKLEYIPRFLREESYAEYGKTLEGAADAVLRFHRALIDELAPIVPAIKPQCAYYEALGWPGMRALAQTIEYARERGLFVITDGKRNDIGTTMEAYANAHLGKTDVDGERLTPFAGDALTVNAYLGSDGIKPLLGLCKQEDKGIFVLVKTSNPSSGELQDQQLKNGKSVYYQMGVMCEQWGELLPGAYVYSGVGAVVGATYPAQLRELRIEFPHTFFLVPGYGAQGGGADDVAPAFDASGLGAVVNASRSILCAWQKENAPEQEFAKAAAREAVRMRDAITTRIGRIG</sequence>
<dbReference type="AlphaFoldDB" id="A0A928Q546"/>
<dbReference type="RefSeq" id="WP_020072601.1">
    <property type="nucleotide sequence ID" value="NZ_SVNY01000003.1"/>
</dbReference>
<dbReference type="HAMAP" id="MF_01215">
    <property type="entry name" value="OMPdecase_type2"/>
    <property type="match status" value="1"/>
</dbReference>
<evidence type="ECO:0000313" key="10">
    <source>
        <dbReference type="Proteomes" id="UP000754750"/>
    </source>
</evidence>
<proteinExistence type="inferred from homology"/>
<dbReference type="Proteomes" id="UP000754750">
    <property type="component" value="Unassembled WGS sequence"/>
</dbReference>
<keyword evidence="4 7" id="KW-0665">Pyrimidine biosynthesis</keyword>
<comment type="catalytic activity">
    <reaction evidence="6 7">
        <text>orotidine 5'-phosphate + H(+) = UMP + CO2</text>
        <dbReference type="Rhea" id="RHEA:11596"/>
        <dbReference type="ChEBI" id="CHEBI:15378"/>
        <dbReference type="ChEBI" id="CHEBI:16526"/>
        <dbReference type="ChEBI" id="CHEBI:57538"/>
        <dbReference type="ChEBI" id="CHEBI:57865"/>
        <dbReference type="EC" id="4.1.1.23"/>
    </reaction>
</comment>
<feature type="domain" description="Orotidine 5'-phosphate decarboxylase" evidence="8">
    <location>
        <begin position="16"/>
        <end position="289"/>
    </location>
</feature>
<comment type="pathway">
    <text evidence="1 7">Pyrimidine metabolism; UMP biosynthesis via de novo pathway; UMP from orotate: step 2/2.</text>
</comment>